<name>A0A5R9BZI6_9LACO</name>
<dbReference type="PANTHER" id="PTHR48466">
    <property type="entry name" value="OS10G0509000 PROTEIN-RELATED"/>
    <property type="match status" value="1"/>
</dbReference>
<dbReference type="EC" id="3.6.4.-" evidence="9"/>
<evidence type="ECO:0000256" key="4">
    <source>
        <dbReference type="ARBA" id="ARBA00022759"/>
    </source>
</evidence>
<comment type="subunit">
    <text evidence="9">Homodimer. Binds to stalled ribosomes, contacting rRNA.</text>
</comment>
<feature type="domain" description="Smr" evidence="11">
    <location>
        <begin position="710"/>
        <end position="785"/>
    </location>
</feature>
<dbReference type="SUPFAM" id="SSF160443">
    <property type="entry name" value="SMR domain-like"/>
    <property type="match status" value="1"/>
</dbReference>
<dbReference type="GO" id="GO:0006298">
    <property type="term" value="P:mismatch repair"/>
    <property type="evidence" value="ECO:0007669"/>
    <property type="project" value="InterPro"/>
</dbReference>
<keyword evidence="7 9" id="KW-0694">RNA-binding</keyword>
<dbReference type="GO" id="GO:0072344">
    <property type="term" value="P:rescue of stalled ribosome"/>
    <property type="evidence" value="ECO:0007669"/>
    <property type="project" value="UniProtKB-UniRule"/>
</dbReference>
<dbReference type="Proteomes" id="UP000305541">
    <property type="component" value="Unassembled WGS sequence"/>
</dbReference>
<evidence type="ECO:0000313" key="13">
    <source>
        <dbReference type="Proteomes" id="UP000305541"/>
    </source>
</evidence>
<evidence type="ECO:0000256" key="8">
    <source>
        <dbReference type="ARBA" id="ARBA00023125"/>
    </source>
</evidence>
<dbReference type="SUPFAM" id="SSF48334">
    <property type="entry name" value="DNA repair protein MutS, domain III"/>
    <property type="match status" value="1"/>
</dbReference>
<dbReference type="RefSeq" id="WP_138473764.1">
    <property type="nucleotide sequence ID" value="NZ_VBTH01000002.1"/>
</dbReference>
<evidence type="ECO:0000313" key="12">
    <source>
        <dbReference type="EMBL" id="TLQ05412.1"/>
    </source>
</evidence>
<dbReference type="Gene3D" id="3.40.50.300">
    <property type="entry name" value="P-loop containing nucleotide triphosphate hydrolases"/>
    <property type="match status" value="1"/>
</dbReference>
<evidence type="ECO:0000256" key="7">
    <source>
        <dbReference type="ARBA" id="ARBA00022884"/>
    </source>
</evidence>
<dbReference type="GO" id="GO:0043023">
    <property type="term" value="F:ribosomal large subunit binding"/>
    <property type="evidence" value="ECO:0007669"/>
    <property type="project" value="UniProtKB-UniRule"/>
</dbReference>
<organism evidence="12 13">
    <name type="scientific">Pediococcus stilesii</name>
    <dbReference type="NCBI Taxonomy" id="331679"/>
    <lineage>
        <taxon>Bacteria</taxon>
        <taxon>Bacillati</taxon>
        <taxon>Bacillota</taxon>
        <taxon>Bacilli</taxon>
        <taxon>Lactobacillales</taxon>
        <taxon>Lactobacillaceae</taxon>
        <taxon>Pediococcus</taxon>
    </lineage>
</organism>
<dbReference type="InterPro" id="IPR046893">
    <property type="entry name" value="MSSS"/>
</dbReference>
<comment type="function">
    <text evidence="9">Acts as a ribosome collision sensor, splitting the ribosome into its 2 subunits. Detects stalled/collided 70S ribosomes which it binds and splits by an ATP-hydrolysis driven conformational change. Acts upstream of the ribosome quality control system (RQC), a ribosome-associated complex that mediates the extraction of incompletely synthesized nascent chains from stalled ribosomes and their subsequent degradation. Probably generates substrates for RQC.</text>
</comment>
<proteinExistence type="inferred from homology"/>
<dbReference type="EMBL" id="VBTH01000002">
    <property type="protein sequence ID" value="TLQ05412.1"/>
    <property type="molecule type" value="Genomic_DNA"/>
</dbReference>
<dbReference type="GO" id="GO:0140664">
    <property type="term" value="F:ATP-dependent DNA damage sensor activity"/>
    <property type="evidence" value="ECO:0007669"/>
    <property type="project" value="InterPro"/>
</dbReference>
<dbReference type="SUPFAM" id="SSF52540">
    <property type="entry name" value="P-loop containing nucleoside triphosphate hydrolases"/>
    <property type="match status" value="1"/>
</dbReference>
<dbReference type="SMART" id="SM00463">
    <property type="entry name" value="SMR"/>
    <property type="match status" value="1"/>
</dbReference>
<dbReference type="NCBIfam" id="TIGR01069">
    <property type="entry name" value="mutS2"/>
    <property type="match status" value="1"/>
</dbReference>
<keyword evidence="5 9" id="KW-0378">Hydrolase</keyword>
<comment type="similarity">
    <text evidence="9">Belongs to the DNA mismatch repair MutS family. MutS2 subfamily.</text>
</comment>
<dbReference type="HAMAP" id="MF_00092">
    <property type="entry name" value="MutS2"/>
    <property type="match status" value="1"/>
</dbReference>
<sequence>MNKKILDVLEYEKIKIAIRQFIATENGAKELKSLTPSSDEGTVRKSLKQTLDAVNIYRLKNGIPIPRLEDITESLQRLKIDASLNGQELAQIGRVLRATRTVINFFTDLNDEEVEIVELKGVIDQLVTIPEVESRLNESIEGNGHLLNSASSTLRKIRTSITRIESDVRQRMEKYTRGSNAKYLSEPIVTIRNERYVIPVRVEYRSKFGGVVHDQSSSGQTLYVEPESVVDLNNELRQNQVAEVHEEQRILQELSELVAPHVDTLKNNSGILGHLDLLNAKAQYAHQLKATEPQISTSDAIELRQARHPLIDQKKVVSNDIKLGGEYETLVITGPNTGGKTITLKTVGLLQLMAQSGIFISANENSTVRIFEEIFADIGDEQSIEQNLSTFSSHMDNTISILARLNHRSLALFDELGAGTDPKEGAALAIAILDQVRHSGAVSMTTTHYPELKTYGYERARTINASMEFDVDTLQPTYKLLLGIPGQSNAFEISKRLGLSDSIIAQARSLVDQDSQDLNNMIKDLTTRQKRTQKLNQAVKELLEQTEEYNRTLEQGVNNLNAQRNNLLERAKEDANQIVNSSQEEADRIIKRLRRLEQSAGNFKENDLIDAKSKINALHQDTNLKRNKVLRKAKEAQKFHENDEVVVLTYGQRGELLRQIDQKHWEVQMGIMKMKVAVDELEKVKPDRTVKRRVHNSVKRTSSAGVKTQLDLRGKRYEEALTETDRYIDAALLAGYDEVTIVHGKGTGALRSGITKYLKSNRRVKSFEYAPANAGGNGATIVHFR</sequence>
<dbReference type="Pfam" id="PF00488">
    <property type="entry name" value="MutS_V"/>
    <property type="match status" value="1"/>
</dbReference>
<dbReference type="PIRSF" id="PIRSF005814">
    <property type="entry name" value="MutS_YshD"/>
    <property type="match status" value="1"/>
</dbReference>
<evidence type="ECO:0000259" key="11">
    <source>
        <dbReference type="PROSITE" id="PS50828"/>
    </source>
</evidence>
<dbReference type="PROSITE" id="PS50828">
    <property type="entry name" value="SMR"/>
    <property type="match status" value="1"/>
</dbReference>
<evidence type="ECO:0000256" key="1">
    <source>
        <dbReference type="ARBA" id="ARBA00022722"/>
    </source>
</evidence>
<dbReference type="SMART" id="SM00534">
    <property type="entry name" value="MUTSac"/>
    <property type="match status" value="1"/>
</dbReference>
<evidence type="ECO:0000256" key="2">
    <source>
        <dbReference type="ARBA" id="ARBA00022730"/>
    </source>
</evidence>
<reference evidence="12 13" key="1">
    <citation type="submission" date="2019-05" db="EMBL/GenBank/DDBJ databases">
        <title>The metagenome of a microbial culture collection derived from dairy environment covers the genomic content of the human microbiome.</title>
        <authorList>
            <person name="Roder T."/>
            <person name="Wuthrich D."/>
            <person name="Sattari Z."/>
            <person name="Von Ah U."/>
            <person name="Bar C."/>
            <person name="Ronchi F."/>
            <person name="Macpherson A.J."/>
            <person name="Ganal-Vonarburg S.C."/>
            <person name="Bruggmann R."/>
            <person name="Vergeres G."/>
        </authorList>
    </citation>
    <scope>NUCLEOTIDE SEQUENCE [LARGE SCALE GENOMIC DNA]</scope>
    <source>
        <strain evidence="12 13">FAM 18815</strain>
    </source>
</reference>
<protein>
    <recommendedName>
        <fullName evidence="9">Endonuclease MutS2</fullName>
        <ecNumber evidence="9">3.1.-.-</ecNumber>
    </recommendedName>
    <alternativeName>
        <fullName evidence="9">Ribosome-associated protein quality control-upstream factor</fullName>
        <shortName evidence="9">RQC-upstream factor</shortName>
        <shortName evidence="9">RqcU</shortName>
        <ecNumber evidence="9">3.6.4.-</ecNumber>
    </alternativeName>
</protein>
<dbReference type="InterPro" id="IPR045076">
    <property type="entry name" value="MutS"/>
</dbReference>
<evidence type="ECO:0000256" key="3">
    <source>
        <dbReference type="ARBA" id="ARBA00022741"/>
    </source>
</evidence>
<dbReference type="SMART" id="SM00533">
    <property type="entry name" value="MUTSd"/>
    <property type="match status" value="1"/>
</dbReference>
<keyword evidence="2 9" id="KW-0699">rRNA-binding</keyword>
<keyword evidence="8 9" id="KW-0238">DNA-binding</keyword>
<keyword evidence="4 9" id="KW-0255">Endonuclease</keyword>
<dbReference type="Gene3D" id="3.30.1370.110">
    <property type="match status" value="1"/>
</dbReference>
<feature type="coiled-coil region" evidence="10">
    <location>
        <begin position="532"/>
        <end position="606"/>
    </location>
</feature>
<dbReference type="InterPro" id="IPR000432">
    <property type="entry name" value="DNA_mismatch_repair_MutS_C"/>
</dbReference>
<dbReference type="InterPro" id="IPR002625">
    <property type="entry name" value="Smr_dom"/>
</dbReference>
<keyword evidence="6 9" id="KW-0067">ATP-binding</keyword>
<keyword evidence="3 9" id="KW-0547">Nucleotide-binding</keyword>
<dbReference type="InterPro" id="IPR036187">
    <property type="entry name" value="DNA_mismatch_repair_MutS_sf"/>
</dbReference>
<evidence type="ECO:0000256" key="5">
    <source>
        <dbReference type="ARBA" id="ARBA00022801"/>
    </source>
</evidence>
<dbReference type="GO" id="GO:0005524">
    <property type="term" value="F:ATP binding"/>
    <property type="evidence" value="ECO:0007669"/>
    <property type="project" value="UniProtKB-UniRule"/>
</dbReference>
<dbReference type="FunFam" id="3.40.50.300:FF:000830">
    <property type="entry name" value="Endonuclease MutS2"/>
    <property type="match status" value="1"/>
</dbReference>
<dbReference type="GO" id="GO:0019843">
    <property type="term" value="F:rRNA binding"/>
    <property type="evidence" value="ECO:0007669"/>
    <property type="project" value="UniProtKB-UniRule"/>
</dbReference>
<comment type="function">
    <text evidence="9">Endonuclease that is involved in the suppression of homologous recombination and thus may have a key role in the control of bacterial genetic diversity.</text>
</comment>
<dbReference type="PANTHER" id="PTHR48466:SF2">
    <property type="entry name" value="OS10G0509000 PROTEIN"/>
    <property type="match status" value="1"/>
</dbReference>
<dbReference type="GO" id="GO:0004519">
    <property type="term" value="F:endonuclease activity"/>
    <property type="evidence" value="ECO:0007669"/>
    <property type="project" value="UniProtKB-UniRule"/>
</dbReference>
<dbReference type="CDD" id="cd03280">
    <property type="entry name" value="ABC_MutS2"/>
    <property type="match status" value="1"/>
</dbReference>
<evidence type="ECO:0000256" key="10">
    <source>
        <dbReference type="SAM" id="Coils"/>
    </source>
</evidence>
<dbReference type="EC" id="3.1.-.-" evidence="9"/>
<dbReference type="InterPro" id="IPR027417">
    <property type="entry name" value="P-loop_NTPase"/>
</dbReference>
<keyword evidence="1 9" id="KW-0540">Nuclease</keyword>
<dbReference type="Pfam" id="PF01713">
    <property type="entry name" value="Smr"/>
    <property type="match status" value="1"/>
</dbReference>
<dbReference type="GO" id="GO:0030983">
    <property type="term" value="F:mismatched DNA binding"/>
    <property type="evidence" value="ECO:0007669"/>
    <property type="project" value="InterPro"/>
</dbReference>
<dbReference type="InterPro" id="IPR007696">
    <property type="entry name" value="DNA_mismatch_repair_MutS_core"/>
</dbReference>
<accession>A0A5R9BZI6</accession>
<gene>
    <name evidence="9" type="primary">mutS2</name>
    <name evidence="9" type="synonym">rqcU</name>
    <name evidence="12" type="ORF">FEZ51_01765</name>
</gene>
<dbReference type="GO" id="GO:0016887">
    <property type="term" value="F:ATP hydrolysis activity"/>
    <property type="evidence" value="ECO:0007669"/>
    <property type="project" value="InterPro"/>
</dbReference>
<comment type="caution">
    <text evidence="12">The sequence shown here is derived from an EMBL/GenBank/DDBJ whole genome shotgun (WGS) entry which is preliminary data.</text>
</comment>
<evidence type="ECO:0000256" key="6">
    <source>
        <dbReference type="ARBA" id="ARBA00022840"/>
    </source>
</evidence>
<dbReference type="PROSITE" id="PS00486">
    <property type="entry name" value="DNA_MISMATCH_REPAIR_2"/>
    <property type="match status" value="1"/>
</dbReference>
<feature type="binding site" evidence="9">
    <location>
        <begin position="334"/>
        <end position="341"/>
    </location>
    <ligand>
        <name>ATP</name>
        <dbReference type="ChEBI" id="CHEBI:30616"/>
    </ligand>
</feature>
<keyword evidence="10" id="KW-0175">Coiled coil</keyword>
<dbReference type="InterPro" id="IPR036063">
    <property type="entry name" value="Smr_dom_sf"/>
</dbReference>
<dbReference type="Pfam" id="PF20297">
    <property type="entry name" value="MSSS"/>
    <property type="match status" value="1"/>
</dbReference>
<dbReference type="InterPro" id="IPR005747">
    <property type="entry name" value="MutS2"/>
</dbReference>
<evidence type="ECO:0000256" key="9">
    <source>
        <dbReference type="HAMAP-Rule" id="MF_00092"/>
    </source>
</evidence>
<dbReference type="GO" id="GO:0045910">
    <property type="term" value="P:negative regulation of DNA recombination"/>
    <property type="evidence" value="ECO:0007669"/>
    <property type="project" value="InterPro"/>
</dbReference>
<dbReference type="OrthoDB" id="9808166at2"/>
<dbReference type="AlphaFoldDB" id="A0A5R9BZI6"/>